<accession>A0AAD5L3T3</accession>
<dbReference type="Pfam" id="PF02798">
    <property type="entry name" value="GST_N"/>
    <property type="match status" value="1"/>
</dbReference>
<evidence type="ECO:0000259" key="1">
    <source>
        <dbReference type="PROSITE" id="PS50404"/>
    </source>
</evidence>
<sequence length="73" mass="8250">MAITLYANMVSQPSRAVAWVLQAKGVDYEHVEVEFGGDFIKSDEFRAMNPNGFVPVLKDGDFTLFEGYVFPMR</sequence>
<comment type="caution">
    <text evidence="2">The sequence shown here is derived from an EMBL/GenBank/DDBJ whole genome shotgun (WGS) entry which is preliminary data.</text>
</comment>
<evidence type="ECO:0000313" key="4">
    <source>
        <dbReference type="Proteomes" id="UP001209570"/>
    </source>
</evidence>
<dbReference type="AlphaFoldDB" id="A0AAD5L3T3"/>
<dbReference type="CDD" id="cd00570">
    <property type="entry name" value="GST_N_family"/>
    <property type="match status" value="1"/>
</dbReference>
<proteinExistence type="predicted"/>
<feature type="domain" description="GST N-terminal" evidence="1">
    <location>
        <begin position="1"/>
        <end position="73"/>
    </location>
</feature>
<dbReference type="EMBL" id="JAKCXM010012124">
    <property type="protein sequence ID" value="KAJ0388533.1"/>
    <property type="molecule type" value="Genomic_DNA"/>
</dbReference>
<dbReference type="GO" id="GO:0004364">
    <property type="term" value="F:glutathione transferase activity"/>
    <property type="evidence" value="ECO:0007669"/>
    <property type="project" value="TreeGrafter"/>
</dbReference>
<dbReference type="GO" id="GO:0006749">
    <property type="term" value="P:glutathione metabolic process"/>
    <property type="evidence" value="ECO:0007669"/>
    <property type="project" value="TreeGrafter"/>
</dbReference>
<dbReference type="InterPro" id="IPR036249">
    <property type="entry name" value="Thioredoxin-like_sf"/>
</dbReference>
<dbReference type="FunFam" id="3.40.30.10:FF:000295">
    <property type="entry name" value="Glutathione S-transferase unclassified 1"/>
    <property type="match status" value="1"/>
</dbReference>
<dbReference type="InterPro" id="IPR051369">
    <property type="entry name" value="GST_Theta"/>
</dbReference>
<keyword evidence="4" id="KW-1185">Reference proteome</keyword>
<dbReference type="GO" id="GO:0005737">
    <property type="term" value="C:cytoplasm"/>
    <property type="evidence" value="ECO:0007669"/>
    <property type="project" value="TreeGrafter"/>
</dbReference>
<dbReference type="Gene3D" id="3.40.30.10">
    <property type="entry name" value="Glutaredoxin"/>
    <property type="match status" value="1"/>
</dbReference>
<name>A0AAD5L3T3_PYTIN</name>
<evidence type="ECO:0000313" key="2">
    <source>
        <dbReference type="EMBL" id="KAJ0388533.1"/>
    </source>
</evidence>
<dbReference type="PANTHER" id="PTHR43917:SF8">
    <property type="entry name" value="GH16740P-RELATED"/>
    <property type="match status" value="1"/>
</dbReference>
<dbReference type="PROSITE" id="PS50404">
    <property type="entry name" value="GST_NTER"/>
    <property type="match status" value="1"/>
</dbReference>
<gene>
    <name evidence="2" type="ORF">P43SY_010743</name>
    <name evidence="3" type="ORF">P43SY_011223</name>
</gene>
<protein>
    <recommendedName>
        <fullName evidence="1">GST N-terminal domain-containing protein</fullName>
    </recommendedName>
</protein>
<dbReference type="Proteomes" id="UP001209570">
    <property type="component" value="Unassembled WGS sequence"/>
</dbReference>
<organism evidence="2 4">
    <name type="scientific">Pythium insidiosum</name>
    <name type="common">Pythiosis disease agent</name>
    <dbReference type="NCBI Taxonomy" id="114742"/>
    <lineage>
        <taxon>Eukaryota</taxon>
        <taxon>Sar</taxon>
        <taxon>Stramenopiles</taxon>
        <taxon>Oomycota</taxon>
        <taxon>Peronosporomycetes</taxon>
        <taxon>Pythiales</taxon>
        <taxon>Pythiaceae</taxon>
        <taxon>Pythium</taxon>
    </lineage>
</organism>
<dbReference type="SUPFAM" id="SSF52833">
    <property type="entry name" value="Thioredoxin-like"/>
    <property type="match status" value="1"/>
</dbReference>
<dbReference type="PANTHER" id="PTHR43917">
    <property type="match status" value="1"/>
</dbReference>
<dbReference type="EMBL" id="JAKCXM010009318">
    <property type="protein sequence ID" value="KAJ0388539.1"/>
    <property type="molecule type" value="Genomic_DNA"/>
</dbReference>
<evidence type="ECO:0000313" key="3">
    <source>
        <dbReference type="EMBL" id="KAJ0388539.1"/>
    </source>
</evidence>
<dbReference type="InterPro" id="IPR004045">
    <property type="entry name" value="Glutathione_S-Trfase_N"/>
</dbReference>
<reference evidence="2" key="1">
    <citation type="submission" date="2021-12" db="EMBL/GenBank/DDBJ databases">
        <title>Prjna785345.</title>
        <authorList>
            <person name="Rujirawat T."/>
            <person name="Krajaejun T."/>
        </authorList>
    </citation>
    <scope>NUCLEOTIDE SEQUENCE</scope>
    <source>
        <strain evidence="2">Pi057C3</strain>
    </source>
</reference>